<protein>
    <submittedName>
        <fullName evidence="2">Uncharacterized protein</fullName>
    </submittedName>
</protein>
<dbReference type="Proteomes" id="UP000735302">
    <property type="component" value="Unassembled WGS sequence"/>
</dbReference>
<name>A0AAV3Y8H1_9GAST</name>
<feature type="region of interest" description="Disordered" evidence="1">
    <location>
        <begin position="102"/>
        <end position="129"/>
    </location>
</feature>
<accession>A0AAV3Y8H1</accession>
<comment type="caution">
    <text evidence="2">The sequence shown here is derived from an EMBL/GenBank/DDBJ whole genome shotgun (WGS) entry which is preliminary data.</text>
</comment>
<proteinExistence type="predicted"/>
<dbReference type="EMBL" id="BLXT01000663">
    <property type="protein sequence ID" value="GFN79515.1"/>
    <property type="molecule type" value="Genomic_DNA"/>
</dbReference>
<feature type="compositionally biased region" description="Polar residues" evidence="1">
    <location>
        <begin position="113"/>
        <end position="129"/>
    </location>
</feature>
<evidence type="ECO:0000256" key="1">
    <source>
        <dbReference type="SAM" id="MobiDB-lite"/>
    </source>
</evidence>
<gene>
    <name evidence="2" type="ORF">PoB_000602100</name>
</gene>
<evidence type="ECO:0000313" key="2">
    <source>
        <dbReference type="EMBL" id="GFN79515.1"/>
    </source>
</evidence>
<reference evidence="2 3" key="1">
    <citation type="journal article" date="2021" name="Elife">
        <title>Chloroplast acquisition without the gene transfer in kleptoplastic sea slugs, Plakobranchus ocellatus.</title>
        <authorList>
            <person name="Maeda T."/>
            <person name="Takahashi S."/>
            <person name="Yoshida T."/>
            <person name="Shimamura S."/>
            <person name="Takaki Y."/>
            <person name="Nagai Y."/>
            <person name="Toyoda A."/>
            <person name="Suzuki Y."/>
            <person name="Arimoto A."/>
            <person name="Ishii H."/>
            <person name="Satoh N."/>
            <person name="Nishiyama T."/>
            <person name="Hasebe M."/>
            <person name="Maruyama T."/>
            <person name="Minagawa J."/>
            <person name="Obokata J."/>
            <person name="Shigenobu S."/>
        </authorList>
    </citation>
    <scope>NUCLEOTIDE SEQUENCE [LARGE SCALE GENOMIC DNA]</scope>
</reference>
<evidence type="ECO:0000313" key="3">
    <source>
        <dbReference type="Proteomes" id="UP000735302"/>
    </source>
</evidence>
<organism evidence="2 3">
    <name type="scientific">Plakobranchus ocellatus</name>
    <dbReference type="NCBI Taxonomy" id="259542"/>
    <lineage>
        <taxon>Eukaryota</taxon>
        <taxon>Metazoa</taxon>
        <taxon>Spiralia</taxon>
        <taxon>Lophotrochozoa</taxon>
        <taxon>Mollusca</taxon>
        <taxon>Gastropoda</taxon>
        <taxon>Heterobranchia</taxon>
        <taxon>Euthyneura</taxon>
        <taxon>Panpulmonata</taxon>
        <taxon>Sacoglossa</taxon>
        <taxon>Placobranchoidea</taxon>
        <taxon>Plakobranchidae</taxon>
        <taxon>Plakobranchus</taxon>
    </lineage>
</organism>
<sequence length="129" mass="14900">MLLIDLLPRNCIFRFISTTRCQSESVDVQRYKVSELGARRKLEQTAIMSGEMTQTNNSTVSYKNDPFAFHRDVLLAEKAYEKEEKAPGRYKSEWKTEVNDYKSRGSDGKVYTTRMSSNYDSKESSCTLL</sequence>
<keyword evidence="3" id="KW-1185">Reference proteome</keyword>
<dbReference type="AlphaFoldDB" id="A0AAV3Y8H1"/>